<keyword evidence="2" id="KW-1185">Reference proteome</keyword>
<dbReference type="VEuPathDB" id="FungiDB:SPRG_06362"/>
<dbReference type="EMBL" id="KK583212">
    <property type="protein sequence ID" value="KDO28312.1"/>
    <property type="molecule type" value="Genomic_DNA"/>
</dbReference>
<dbReference type="RefSeq" id="XP_012201131.1">
    <property type="nucleotide sequence ID" value="XM_012345741.1"/>
</dbReference>
<dbReference type="AlphaFoldDB" id="A0A067CNC3"/>
<dbReference type="Proteomes" id="UP000030745">
    <property type="component" value="Unassembled WGS sequence"/>
</dbReference>
<evidence type="ECO:0000313" key="1">
    <source>
        <dbReference type="EMBL" id="KDO28312.1"/>
    </source>
</evidence>
<evidence type="ECO:0000313" key="2">
    <source>
        <dbReference type="Proteomes" id="UP000030745"/>
    </source>
</evidence>
<dbReference type="GeneID" id="24128711"/>
<gene>
    <name evidence="1" type="ORF">SPRG_06362</name>
</gene>
<reference evidence="1 2" key="1">
    <citation type="journal article" date="2013" name="PLoS Genet.">
        <title>Distinctive expansion of potential virulence genes in the genome of the oomycete fish pathogen Saprolegnia parasitica.</title>
        <authorList>
            <person name="Jiang R.H."/>
            <person name="de Bruijn I."/>
            <person name="Haas B.J."/>
            <person name="Belmonte R."/>
            <person name="Lobach L."/>
            <person name="Christie J."/>
            <person name="van den Ackerveken G."/>
            <person name="Bottin A."/>
            <person name="Bulone V."/>
            <person name="Diaz-Moreno S.M."/>
            <person name="Dumas B."/>
            <person name="Fan L."/>
            <person name="Gaulin E."/>
            <person name="Govers F."/>
            <person name="Grenville-Briggs L.J."/>
            <person name="Horner N.R."/>
            <person name="Levin J.Z."/>
            <person name="Mammella M."/>
            <person name="Meijer H.J."/>
            <person name="Morris P."/>
            <person name="Nusbaum C."/>
            <person name="Oome S."/>
            <person name="Phillips A.J."/>
            <person name="van Rooyen D."/>
            <person name="Rzeszutek E."/>
            <person name="Saraiva M."/>
            <person name="Secombes C.J."/>
            <person name="Seidl M.F."/>
            <person name="Snel B."/>
            <person name="Stassen J.H."/>
            <person name="Sykes S."/>
            <person name="Tripathy S."/>
            <person name="van den Berg H."/>
            <person name="Vega-Arreguin J.C."/>
            <person name="Wawra S."/>
            <person name="Young S.K."/>
            <person name="Zeng Q."/>
            <person name="Dieguez-Uribeondo J."/>
            <person name="Russ C."/>
            <person name="Tyler B.M."/>
            <person name="van West P."/>
        </authorList>
    </citation>
    <scope>NUCLEOTIDE SEQUENCE [LARGE SCALE GENOMIC DNA]</scope>
    <source>
        <strain evidence="1 2">CBS 223.65</strain>
    </source>
</reference>
<organism evidence="1 2">
    <name type="scientific">Saprolegnia parasitica (strain CBS 223.65)</name>
    <dbReference type="NCBI Taxonomy" id="695850"/>
    <lineage>
        <taxon>Eukaryota</taxon>
        <taxon>Sar</taxon>
        <taxon>Stramenopiles</taxon>
        <taxon>Oomycota</taxon>
        <taxon>Saprolegniomycetes</taxon>
        <taxon>Saprolegniales</taxon>
        <taxon>Saprolegniaceae</taxon>
        <taxon>Saprolegnia</taxon>
    </lineage>
</organism>
<dbReference type="OrthoDB" id="66813at2759"/>
<dbReference type="KEGG" id="spar:SPRG_06362"/>
<name>A0A067CNC3_SAPPC</name>
<sequence>MNADELRAIRDALNARCATKQPWPLRIAKPVVALPPATLPPLSTTTSISAPRPPSPVRAPPVFERVAFCLRETINHGFGFLFDRIGNSMVVLRVVDATLSITPGSVLVSINGRVVDLDGTQGIIMDDARYPTDDTKREAIQLQMINLFKAHGVTAKTTSTCVATFVSAPILLTPAEKLHPRSRLQRWGRVFLKLECGYLNWFTTEEAAKATNVEMLQHSVVSLIAVHCDVAAHGDVGFVISEHAPVAIAPTTMDLGEASLEDDSLSAPDEDVDDEENANEDLAFLEAALPTSKYILPKRIIAKAPRSAIFRVSSTALRDEWLRQIRAAQSFRAEDFMPSTDAKADATL</sequence>
<accession>A0A067CNC3</accession>
<protein>
    <recommendedName>
        <fullName evidence="3">PH domain-containing protein</fullName>
    </recommendedName>
</protein>
<proteinExistence type="predicted"/>
<evidence type="ECO:0008006" key="3">
    <source>
        <dbReference type="Google" id="ProtNLM"/>
    </source>
</evidence>